<dbReference type="Proteomes" id="UP000002051">
    <property type="component" value="Chromosome 5"/>
</dbReference>
<evidence type="ECO:0000256" key="2">
    <source>
        <dbReference type="ARBA" id="ARBA00009870"/>
    </source>
</evidence>
<accession>G7K279</accession>
<dbReference type="GO" id="GO:0008278">
    <property type="term" value="C:cohesin complex"/>
    <property type="evidence" value="ECO:0000318"/>
    <property type="project" value="GO_Central"/>
</dbReference>
<accession>A0A0C3XRK1</accession>
<evidence type="ECO:0000259" key="6">
    <source>
        <dbReference type="Pfam" id="PF04825"/>
    </source>
</evidence>
<dbReference type="HOGENOM" id="CLU_031505_0_0_1"/>
<dbReference type="Pfam" id="PF04825">
    <property type="entry name" value="Rad21_Rec8_N"/>
    <property type="match status" value="1"/>
</dbReference>
<dbReference type="SUPFAM" id="SSF46785">
    <property type="entry name" value="Winged helix' DNA-binding domain"/>
    <property type="match status" value="1"/>
</dbReference>
<dbReference type="InterPro" id="IPR006910">
    <property type="entry name" value="Rad21_Rec8_N"/>
</dbReference>
<feature type="compositionally biased region" description="Polar residues" evidence="4">
    <location>
        <begin position="487"/>
        <end position="496"/>
    </location>
</feature>
<dbReference type="EMBL" id="CM001221">
    <property type="protein sequence ID" value="AES99639.2"/>
    <property type="molecule type" value="Genomic_DNA"/>
</dbReference>
<feature type="domain" description="Rad21/Rec8-like protein N-terminal" evidence="6">
    <location>
        <begin position="1"/>
        <end position="85"/>
    </location>
</feature>
<evidence type="ECO:0000259" key="5">
    <source>
        <dbReference type="Pfam" id="PF04824"/>
    </source>
</evidence>
<reference evidence="7 9" key="1">
    <citation type="journal article" date="2011" name="Nature">
        <title>The Medicago genome provides insight into the evolution of rhizobial symbioses.</title>
        <authorList>
            <person name="Young N.D."/>
            <person name="Debelle F."/>
            <person name="Oldroyd G.E."/>
            <person name="Geurts R."/>
            <person name="Cannon S.B."/>
            <person name="Udvardi M.K."/>
            <person name="Benedito V.A."/>
            <person name="Mayer K.F."/>
            <person name="Gouzy J."/>
            <person name="Schoof H."/>
            <person name="Van de Peer Y."/>
            <person name="Proost S."/>
            <person name="Cook D.R."/>
            <person name="Meyers B.C."/>
            <person name="Spannagl M."/>
            <person name="Cheung F."/>
            <person name="De Mita S."/>
            <person name="Krishnakumar V."/>
            <person name="Gundlach H."/>
            <person name="Zhou S."/>
            <person name="Mudge J."/>
            <person name="Bharti A.K."/>
            <person name="Murray J.D."/>
            <person name="Naoumkina M.A."/>
            <person name="Rosen B."/>
            <person name="Silverstein K.A."/>
            <person name="Tang H."/>
            <person name="Rombauts S."/>
            <person name="Zhao P.X."/>
            <person name="Zhou P."/>
            <person name="Barbe V."/>
            <person name="Bardou P."/>
            <person name="Bechner M."/>
            <person name="Bellec A."/>
            <person name="Berger A."/>
            <person name="Berges H."/>
            <person name="Bidwell S."/>
            <person name="Bisseling T."/>
            <person name="Choisne N."/>
            <person name="Couloux A."/>
            <person name="Denny R."/>
            <person name="Deshpande S."/>
            <person name="Dai X."/>
            <person name="Doyle J.J."/>
            <person name="Dudez A.M."/>
            <person name="Farmer A.D."/>
            <person name="Fouteau S."/>
            <person name="Franken C."/>
            <person name="Gibelin C."/>
            <person name="Gish J."/>
            <person name="Goldstein S."/>
            <person name="Gonzalez A.J."/>
            <person name="Green P.J."/>
            <person name="Hallab A."/>
            <person name="Hartog M."/>
            <person name="Hua A."/>
            <person name="Humphray S.J."/>
            <person name="Jeong D.H."/>
            <person name="Jing Y."/>
            <person name="Jocker A."/>
            <person name="Kenton S.M."/>
            <person name="Kim D.J."/>
            <person name="Klee K."/>
            <person name="Lai H."/>
            <person name="Lang C."/>
            <person name="Lin S."/>
            <person name="Macmil S.L."/>
            <person name="Magdelenat G."/>
            <person name="Matthews L."/>
            <person name="McCorrison J."/>
            <person name="Monaghan E.L."/>
            <person name="Mun J.H."/>
            <person name="Najar F.Z."/>
            <person name="Nicholson C."/>
            <person name="Noirot C."/>
            <person name="O'Bleness M."/>
            <person name="Paule C.R."/>
            <person name="Poulain J."/>
            <person name="Prion F."/>
            <person name="Qin B."/>
            <person name="Qu C."/>
            <person name="Retzel E.F."/>
            <person name="Riddle C."/>
            <person name="Sallet E."/>
            <person name="Samain S."/>
            <person name="Samson N."/>
            <person name="Sanders I."/>
            <person name="Saurat O."/>
            <person name="Scarpelli C."/>
            <person name="Schiex T."/>
            <person name="Segurens B."/>
            <person name="Severin A.J."/>
            <person name="Sherrier D.J."/>
            <person name="Shi R."/>
            <person name="Sims S."/>
            <person name="Singer S.R."/>
            <person name="Sinharoy S."/>
            <person name="Sterck L."/>
            <person name="Viollet A."/>
            <person name="Wang B.B."/>
            <person name="Wang K."/>
            <person name="Wang M."/>
            <person name="Wang X."/>
            <person name="Warfsmann J."/>
            <person name="Weissenbach J."/>
            <person name="White D.D."/>
            <person name="White J.D."/>
            <person name="Wiley G.B."/>
            <person name="Wincker P."/>
            <person name="Xing Y."/>
            <person name="Yang L."/>
            <person name="Yao Z."/>
            <person name="Ying F."/>
            <person name="Zhai J."/>
            <person name="Zhou L."/>
            <person name="Zuber A."/>
            <person name="Denarie J."/>
            <person name="Dixon R.A."/>
            <person name="May G.D."/>
            <person name="Schwartz D.C."/>
            <person name="Rogers J."/>
            <person name="Quetier F."/>
            <person name="Town C.D."/>
            <person name="Roe B.A."/>
        </authorList>
    </citation>
    <scope>NUCLEOTIDE SEQUENCE [LARGE SCALE GENOMIC DNA]</scope>
    <source>
        <strain evidence="7">A17</strain>
        <strain evidence="8 9">cv. Jemalong A17</strain>
    </source>
</reference>
<dbReference type="PANTHER" id="PTHR12585">
    <property type="entry name" value="SCC1 / RAD21 FAMILY MEMBER"/>
    <property type="match status" value="1"/>
</dbReference>
<evidence type="ECO:0000256" key="4">
    <source>
        <dbReference type="SAM" id="MobiDB-lite"/>
    </source>
</evidence>
<dbReference type="GO" id="GO:0051754">
    <property type="term" value="P:meiotic sister chromatid cohesion, centromeric"/>
    <property type="evidence" value="ECO:0000318"/>
    <property type="project" value="GO_Central"/>
</dbReference>
<keyword evidence="9" id="KW-1185">Reference proteome</keyword>
<comment type="similarity">
    <text evidence="2">Belongs to the rad21 family.</text>
</comment>
<feature type="region of interest" description="Disordered" evidence="4">
    <location>
        <begin position="333"/>
        <end position="375"/>
    </location>
</feature>
<dbReference type="InterPro" id="IPR006909">
    <property type="entry name" value="Rad21/Rec8_C_eu"/>
</dbReference>
<comment type="subcellular location">
    <subcellularLocation>
        <location evidence="1">Nucleus</location>
    </subcellularLocation>
</comment>
<dbReference type="PANTHER" id="PTHR12585:SF64">
    <property type="entry name" value="SISTER CHROMATID COHESION 1 PROTEIN 1"/>
    <property type="match status" value="1"/>
</dbReference>
<dbReference type="GO" id="GO:0003682">
    <property type="term" value="F:chromatin binding"/>
    <property type="evidence" value="ECO:0000318"/>
    <property type="project" value="GO_Central"/>
</dbReference>
<reference evidence="8" key="3">
    <citation type="submission" date="2015-04" db="UniProtKB">
        <authorList>
            <consortium name="EnsemblPlants"/>
        </authorList>
    </citation>
    <scope>IDENTIFICATION</scope>
    <source>
        <strain evidence="8">cv. Jemalong A17</strain>
    </source>
</reference>
<feature type="domain" description="Rad21/Rec8-like protein C-terminal eukaryotic" evidence="5">
    <location>
        <begin position="523"/>
        <end position="575"/>
    </location>
</feature>
<dbReference type="InterPro" id="IPR036390">
    <property type="entry name" value="WH_DNA-bd_sf"/>
</dbReference>
<dbReference type="EnsemblPlants" id="AES99639">
    <property type="protein sequence ID" value="AES99639"/>
    <property type="gene ID" value="MTR_5g083120"/>
</dbReference>
<dbReference type="STRING" id="3880.G7K279"/>
<evidence type="ECO:0000256" key="3">
    <source>
        <dbReference type="ARBA" id="ARBA00023242"/>
    </source>
</evidence>
<dbReference type="Pfam" id="PF04824">
    <property type="entry name" value="Rad21_Rec8"/>
    <property type="match status" value="1"/>
</dbReference>
<proteinExistence type="inferred from homology"/>
<feature type="region of interest" description="Disordered" evidence="4">
    <location>
        <begin position="181"/>
        <end position="249"/>
    </location>
</feature>
<protein>
    <submittedName>
        <fullName evidence="7">Sister chromatid cohesion 1 protein, putative</fullName>
    </submittedName>
</protein>
<organism evidence="7 9">
    <name type="scientific">Medicago truncatula</name>
    <name type="common">Barrel medic</name>
    <name type="synonym">Medicago tribuloides</name>
    <dbReference type="NCBI Taxonomy" id="3880"/>
    <lineage>
        <taxon>Eukaryota</taxon>
        <taxon>Viridiplantae</taxon>
        <taxon>Streptophyta</taxon>
        <taxon>Embryophyta</taxon>
        <taxon>Tracheophyta</taxon>
        <taxon>Spermatophyta</taxon>
        <taxon>Magnoliopsida</taxon>
        <taxon>eudicotyledons</taxon>
        <taxon>Gunneridae</taxon>
        <taxon>Pentapetalae</taxon>
        <taxon>rosids</taxon>
        <taxon>fabids</taxon>
        <taxon>Fabales</taxon>
        <taxon>Fabaceae</taxon>
        <taxon>Papilionoideae</taxon>
        <taxon>50 kb inversion clade</taxon>
        <taxon>NPAAA clade</taxon>
        <taxon>Hologalegina</taxon>
        <taxon>IRL clade</taxon>
        <taxon>Trifolieae</taxon>
        <taxon>Medicago</taxon>
    </lineage>
</organism>
<evidence type="ECO:0000313" key="7">
    <source>
        <dbReference type="EMBL" id="AES99639.2"/>
    </source>
</evidence>
<feature type="compositionally biased region" description="Basic and acidic residues" evidence="4">
    <location>
        <begin position="427"/>
        <end position="443"/>
    </location>
</feature>
<dbReference type="eggNOG" id="KOG1213">
    <property type="taxonomic scope" value="Eukaryota"/>
</dbReference>
<gene>
    <name evidence="7" type="ordered locus">MTR_5g083120</name>
</gene>
<dbReference type="PaxDb" id="3880-AES99639"/>
<feature type="region of interest" description="Disordered" evidence="4">
    <location>
        <begin position="409"/>
        <end position="472"/>
    </location>
</feature>
<name>G7K279_MEDTR</name>
<evidence type="ECO:0000256" key="1">
    <source>
        <dbReference type="ARBA" id="ARBA00004123"/>
    </source>
</evidence>
<dbReference type="AlphaFoldDB" id="G7K279"/>
<feature type="compositionally biased region" description="Basic and acidic residues" evidence="4">
    <location>
        <begin position="366"/>
        <end position="375"/>
    </location>
</feature>
<sequence length="575" mass="63969">MAATMHAKINRKKLNKLNIIKICEEILNPAIPMALRLSGILMGGVVIVYERKVKLLYDDVSRLLVEINEAWKVKSAPDPTVLPKGKSQAKRNEITIPNKERGSIEEDIGNSYQSTATTATRFHRSAYFSMRLDTLDLGNERIEEEDPSVHHHQADPDNITLPERFQADAVPHNQYERFEGDEETQVNGTSGDCAQFGKPSPPPPNETTIDDIIEDQHPEHPVIQQSNDNMNAREEPQRRRPAKRKRGKPIQMDFEQTMIPSLNYQNWLQDPSDLVSRRGGIQKRHDIMSSFKIVNLMEVPPVALYGGLLSTVNKDIYYPSSLLDLWIKSTQPPHDSPSVRISADHPPEPSSTSPPGVQNNEFTGHGSEEFGDGRLDNILYDSQGKLLPVGEELPENIPGYNGTPQIHVVQPEIFPGGGDNSYSVRTASEHGHSSHSDLEGGRDTKRKRSSSRKSGGGLHGLPENEKFNRLSDFAPTPDQELLVETGPTPTQGNPNHSSDKITKSIQAQMKAHFDTHKSASGAPQFVSLDILAAGMTKKSAAILFYQTCVLATRDVLRVEQKEPYGEILIFRGPEM</sequence>
<feature type="region of interest" description="Disordered" evidence="4">
    <location>
        <begin position="479"/>
        <end position="498"/>
    </location>
</feature>
<dbReference type="Gene3D" id="1.10.10.580">
    <property type="entry name" value="Structural maintenance of chromosome 1. Chain E"/>
    <property type="match status" value="1"/>
</dbReference>
<evidence type="ECO:0000313" key="8">
    <source>
        <dbReference type="EnsemblPlants" id="AES99639"/>
    </source>
</evidence>
<dbReference type="InterPro" id="IPR023093">
    <property type="entry name" value="ScpA-like_C"/>
</dbReference>
<dbReference type="InterPro" id="IPR039781">
    <property type="entry name" value="Rad21/Rec8-like"/>
</dbReference>
<keyword evidence="3" id="KW-0539">Nucleus</keyword>
<reference evidence="7 9" key="2">
    <citation type="journal article" date="2014" name="BMC Genomics">
        <title>An improved genome release (version Mt4.0) for the model legume Medicago truncatula.</title>
        <authorList>
            <person name="Tang H."/>
            <person name="Krishnakumar V."/>
            <person name="Bidwell S."/>
            <person name="Rosen B."/>
            <person name="Chan A."/>
            <person name="Zhou S."/>
            <person name="Gentzbittel L."/>
            <person name="Childs K.L."/>
            <person name="Yandell M."/>
            <person name="Gundlach H."/>
            <person name="Mayer K.F."/>
            <person name="Schwartz D.C."/>
            <person name="Town C.D."/>
        </authorList>
    </citation>
    <scope>GENOME REANNOTATION</scope>
    <source>
        <strain evidence="8 9">cv. Jemalong A17</strain>
    </source>
</reference>
<feature type="compositionally biased region" description="Polar residues" evidence="4">
    <location>
        <begin position="350"/>
        <end position="362"/>
    </location>
</feature>
<feature type="compositionally biased region" description="Basic residues" evidence="4">
    <location>
        <begin position="239"/>
        <end position="248"/>
    </location>
</feature>
<dbReference type="GO" id="GO:0005634">
    <property type="term" value="C:nucleus"/>
    <property type="evidence" value="ECO:0007669"/>
    <property type="project" value="UniProtKB-SubCell"/>
</dbReference>
<evidence type="ECO:0000313" key="9">
    <source>
        <dbReference type="Proteomes" id="UP000002051"/>
    </source>
</evidence>